<feature type="region of interest" description="Disordered" evidence="1">
    <location>
        <begin position="58"/>
        <end position="112"/>
    </location>
</feature>
<gene>
    <name evidence="2" type="ordered locus">RHA1_ro08005</name>
</gene>
<evidence type="ECO:0000256" key="1">
    <source>
        <dbReference type="SAM" id="MobiDB-lite"/>
    </source>
</evidence>
<protein>
    <submittedName>
        <fullName evidence="2">Uncharacterized protein</fullName>
    </submittedName>
</protein>
<dbReference type="HOGENOM" id="CLU_2143891_0_0_11"/>
<dbReference type="KEGG" id="rha:RHA1_ro08005"/>
<dbReference type="EMBL" id="CP000432">
    <property type="protein sequence ID" value="ABG99052.1"/>
    <property type="molecule type" value="Genomic_DNA"/>
</dbReference>
<accession>Q0S084</accession>
<sequence>MELRLSLRSVVVVGEHDHTRSLRSARISVRPVSLTARIPAPVPNVPFGEVLWSRSRGMMSSGPGVADGSKCGAVGADAEEVQHRSGPRDRHGIGDHDSGRVNPFVFGGDEDG</sequence>
<reference evidence="3" key="1">
    <citation type="journal article" date="2006" name="Proc. Natl. Acad. Sci. U.S.A.">
        <title>The complete genome of Rhodococcus sp. RHA1 provides insights into a catabolic powerhouse.</title>
        <authorList>
            <person name="McLeod M.P."/>
            <person name="Warren R.L."/>
            <person name="Hsiao W.W.L."/>
            <person name="Araki N."/>
            <person name="Myhre M."/>
            <person name="Fernandes C."/>
            <person name="Miyazawa D."/>
            <person name="Wong W."/>
            <person name="Lillquist A.L."/>
            <person name="Wang D."/>
            <person name="Dosanjh M."/>
            <person name="Hara H."/>
            <person name="Petrescu A."/>
            <person name="Morin R.D."/>
            <person name="Yang G."/>
            <person name="Stott J.M."/>
            <person name="Schein J.E."/>
            <person name="Shin H."/>
            <person name="Smailus D."/>
            <person name="Siddiqui A.S."/>
            <person name="Marra M.A."/>
            <person name="Jones S.J.M."/>
            <person name="Holt R."/>
            <person name="Brinkman F.S.L."/>
            <person name="Miyauchi K."/>
            <person name="Fukuda M."/>
            <person name="Davies J.E."/>
            <person name="Mohn W.W."/>
            <person name="Eltis L.D."/>
        </authorList>
    </citation>
    <scope>NUCLEOTIDE SEQUENCE [LARGE SCALE GENOMIC DNA]</scope>
    <source>
        <strain evidence="3">RHA1</strain>
    </source>
</reference>
<organism evidence="2 3">
    <name type="scientific">Rhodococcus jostii (strain RHA1)</name>
    <dbReference type="NCBI Taxonomy" id="101510"/>
    <lineage>
        <taxon>Bacteria</taxon>
        <taxon>Bacillati</taxon>
        <taxon>Actinomycetota</taxon>
        <taxon>Actinomycetes</taxon>
        <taxon>Mycobacteriales</taxon>
        <taxon>Nocardiaceae</taxon>
        <taxon>Rhodococcus</taxon>
    </lineage>
</organism>
<keyword evidence="2" id="KW-0614">Plasmid</keyword>
<evidence type="ECO:0000313" key="2">
    <source>
        <dbReference type="EMBL" id="ABG99052.1"/>
    </source>
</evidence>
<dbReference type="Proteomes" id="UP000008710">
    <property type="component" value="Plasmid pRHL1"/>
</dbReference>
<evidence type="ECO:0000313" key="3">
    <source>
        <dbReference type="Proteomes" id="UP000008710"/>
    </source>
</evidence>
<geneLocation type="plasmid" evidence="2 3">
    <name>pRHL1</name>
</geneLocation>
<proteinExistence type="predicted"/>
<feature type="compositionally biased region" description="Basic and acidic residues" evidence="1">
    <location>
        <begin position="80"/>
        <end position="99"/>
    </location>
</feature>
<dbReference type="AlphaFoldDB" id="Q0S084"/>
<name>Q0S084_RHOJR</name>